<keyword evidence="2" id="KW-1185">Reference proteome</keyword>
<evidence type="ECO:0000313" key="2">
    <source>
        <dbReference type="Proteomes" id="UP000031982"/>
    </source>
</evidence>
<dbReference type="EMBL" id="JXLP01000012">
    <property type="protein sequence ID" value="KIL77736.1"/>
    <property type="molecule type" value="Genomic_DNA"/>
</dbReference>
<organism evidence="1 2">
    <name type="scientific">Bacillus badius</name>
    <dbReference type="NCBI Taxonomy" id="1455"/>
    <lineage>
        <taxon>Bacteria</taxon>
        <taxon>Bacillati</taxon>
        <taxon>Bacillota</taxon>
        <taxon>Bacilli</taxon>
        <taxon>Bacillales</taxon>
        <taxon>Bacillaceae</taxon>
        <taxon>Pseudobacillus</taxon>
    </lineage>
</organism>
<dbReference type="Proteomes" id="UP000031982">
    <property type="component" value="Unassembled WGS sequence"/>
</dbReference>
<evidence type="ECO:0000313" key="1">
    <source>
        <dbReference type="EMBL" id="KIL77736.1"/>
    </source>
</evidence>
<gene>
    <name evidence="1" type="ORF">SD77_1065</name>
</gene>
<name>A0ABR5ASK7_BACBA</name>
<comment type="caution">
    <text evidence="1">The sequence shown here is derived from an EMBL/GenBank/DDBJ whole genome shotgun (WGS) entry which is preliminary data.</text>
</comment>
<reference evidence="1 2" key="1">
    <citation type="submission" date="2015-01" db="EMBL/GenBank/DDBJ databases">
        <title>Genome Assembly of Bacillus badius MTCC 1458.</title>
        <authorList>
            <person name="Verma A."/>
            <person name="Khatri I."/>
            <person name="Mual P."/>
            <person name="Subramanian S."/>
            <person name="Krishnamurthi S."/>
        </authorList>
    </citation>
    <scope>NUCLEOTIDE SEQUENCE [LARGE SCALE GENOMIC DNA]</scope>
    <source>
        <strain evidence="1 2">MTCC 1458</strain>
    </source>
</reference>
<sequence length="57" mass="6549">MNVWLINDIFFHNIGASKDNERLKRQPFIFPTQNKAPRKAICGLCFISGGLQAIRCR</sequence>
<protein>
    <recommendedName>
        <fullName evidence="3">Ribose 5-phosphate isomerase B</fullName>
    </recommendedName>
</protein>
<proteinExistence type="predicted"/>
<accession>A0ABR5ASK7</accession>
<evidence type="ECO:0008006" key="3">
    <source>
        <dbReference type="Google" id="ProtNLM"/>
    </source>
</evidence>